<accession>A0A7W9DPE2</accession>
<dbReference type="InterPro" id="IPR001509">
    <property type="entry name" value="Epimerase_deHydtase"/>
</dbReference>
<proteinExistence type="predicted"/>
<dbReference type="InterPro" id="IPR050177">
    <property type="entry name" value="Lipid_A_modif_metabolic_enz"/>
</dbReference>
<dbReference type="AlphaFoldDB" id="A0A7W9DPE2"/>
<dbReference type="Proteomes" id="UP000588112">
    <property type="component" value="Unassembled WGS sequence"/>
</dbReference>
<evidence type="ECO:0000259" key="1">
    <source>
        <dbReference type="Pfam" id="PF01370"/>
    </source>
</evidence>
<dbReference type="InterPro" id="IPR036291">
    <property type="entry name" value="NAD(P)-bd_dom_sf"/>
</dbReference>
<feature type="domain" description="NAD-dependent epimerase/dehydratase" evidence="1">
    <location>
        <begin position="3"/>
        <end position="223"/>
    </location>
</feature>
<dbReference type="PANTHER" id="PTHR43245">
    <property type="entry name" value="BIFUNCTIONAL POLYMYXIN RESISTANCE PROTEIN ARNA"/>
    <property type="match status" value="1"/>
</dbReference>
<dbReference type="EMBL" id="JACHBR010000001">
    <property type="protein sequence ID" value="MBB5626316.1"/>
    <property type="molecule type" value="Genomic_DNA"/>
</dbReference>
<sequence length="315" mass="33446">MKVVVTGASGFAGGVVVRAAVARGWRVHAFGRRAASGIGAGPFGDLVRAGTVPYRSWDVTADAPGDLPEVDAVIHCAGTVTDWGPAREFARVNVAGTARVRRAFPGVRFVHVSTASVYDPFRPTVMAREHDLPARRYANAYGASKARAERAAGADAIVLRPHAVYGPGDPTLLPRVLGAVRGRRLWAVGDGRQRVSLTSVANLAEACLLAASGPVERGVFNIADAEPVVLDDALRWILRERGIDAEPSYLPAGLVTPVAGVMEVAFRLLRRPSPPRLTRYAAGHLAVERTLDISAARELLGYRPSPTSFHGAAAW</sequence>
<dbReference type="SUPFAM" id="SSF51735">
    <property type="entry name" value="NAD(P)-binding Rossmann-fold domains"/>
    <property type="match status" value="1"/>
</dbReference>
<reference evidence="2 3" key="1">
    <citation type="submission" date="2020-08" db="EMBL/GenBank/DDBJ databases">
        <title>Sequencing the genomes of 1000 actinobacteria strains.</title>
        <authorList>
            <person name="Klenk H.-P."/>
        </authorList>
    </citation>
    <scope>NUCLEOTIDE SEQUENCE [LARGE SCALE GENOMIC DNA]</scope>
    <source>
        <strain evidence="2 3">DSM 45790</strain>
    </source>
</reference>
<dbReference type="PANTHER" id="PTHR43245:SF24">
    <property type="entry name" value="DEHYDROGENASE"/>
    <property type="match status" value="1"/>
</dbReference>
<dbReference type="Gene3D" id="3.40.50.720">
    <property type="entry name" value="NAD(P)-binding Rossmann-like Domain"/>
    <property type="match status" value="1"/>
</dbReference>
<comment type="caution">
    <text evidence="2">The sequence shown here is derived from an EMBL/GenBank/DDBJ whole genome shotgun (WGS) entry which is preliminary data.</text>
</comment>
<name>A0A7W9DPE2_9ACTN</name>
<evidence type="ECO:0000313" key="3">
    <source>
        <dbReference type="Proteomes" id="UP000588112"/>
    </source>
</evidence>
<protein>
    <submittedName>
        <fullName evidence="2">Nucleoside-diphosphate-sugar epimerase</fullName>
    </submittedName>
</protein>
<evidence type="ECO:0000313" key="2">
    <source>
        <dbReference type="EMBL" id="MBB5626316.1"/>
    </source>
</evidence>
<organism evidence="2 3">
    <name type="scientific">Sphaerisporangium krabiense</name>
    <dbReference type="NCBI Taxonomy" id="763782"/>
    <lineage>
        <taxon>Bacteria</taxon>
        <taxon>Bacillati</taxon>
        <taxon>Actinomycetota</taxon>
        <taxon>Actinomycetes</taxon>
        <taxon>Streptosporangiales</taxon>
        <taxon>Streptosporangiaceae</taxon>
        <taxon>Sphaerisporangium</taxon>
    </lineage>
</organism>
<dbReference type="RefSeq" id="WP_184610203.1">
    <property type="nucleotide sequence ID" value="NZ_BOOS01000062.1"/>
</dbReference>
<gene>
    <name evidence="2" type="ORF">BJ981_002015</name>
</gene>
<keyword evidence="3" id="KW-1185">Reference proteome</keyword>
<dbReference type="Pfam" id="PF01370">
    <property type="entry name" value="Epimerase"/>
    <property type="match status" value="1"/>
</dbReference>